<keyword evidence="2" id="KW-0436">Ligase</keyword>
<name>A0A645JK68_9ZZZZ</name>
<feature type="domain" description="Biotin protein ligase C-terminal" evidence="1">
    <location>
        <begin position="69"/>
        <end position="115"/>
    </location>
</feature>
<dbReference type="EMBL" id="VSSQ01143643">
    <property type="protein sequence ID" value="MPN63757.1"/>
    <property type="molecule type" value="Genomic_DNA"/>
</dbReference>
<evidence type="ECO:0000259" key="1">
    <source>
        <dbReference type="Pfam" id="PF02237"/>
    </source>
</evidence>
<sequence>MGVNVNQTANDFTPELAKVATSLRLESRHAIPRPELAVAILRELNSDYERLKSGKFSEIADEWESFCTTLGRQIILKTGGREIRGRAEALNDDGSLLLRTEHGRLEPVIGGDVTLVK</sequence>
<dbReference type="EC" id="6.3.4.15" evidence="2"/>
<comment type="caution">
    <text evidence="2">The sequence shown here is derived from an EMBL/GenBank/DDBJ whole genome shotgun (WGS) entry which is preliminary data.</text>
</comment>
<dbReference type="Pfam" id="PF02237">
    <property type="entry name" value="BPL_C"/>
    <property type="match status" value="1"/>
</dbReference>
<gene>
    <name evidence="2" type="primary">birA_50</name>
    <name evidence="2" type="ORF">SDC9_211523</name>
</gene>
<dbReference type="SUPFAM" id="SSF50037">
    <property type="entry name" value="C-terminal domain of transcriptional repressors"/>
    <property type="match status" value="1"/>
</dbReference>
<accession>A0A645JK68</accession>
<organism evidence="2">
    <name type="scientific">bioreactor metagenome</name>
    <dbReference type="NCBI Taxonomy" id="1076179"/>
    <lineage>
        <taxon>unclassified sequences</taxon>
        <taxon>metagenomes</taxon>
        <taxon>ecological metagenomes</taxon>
    </lineage>
</organism>
<protein>
    <submittedName>
        <fullName evidence="2">Bifunctional ligase/repressor BirA</fullName>
        <ecNumber evidence="2">6.3.4.15</ecNumber>
    </submittedName>
</protein>
<proteinExistence type="predicted"/>
<dbReference type="Gene3D" id="2.30.30.100">
    <property type="match status" value="1"/>
</dbReference>
<dbReference type="SUPFAM" id="SSF55681">
    <property type="entry name" value="Class II aaRS and biotin synthetases"/>
    <property type="match status" value="1"/>
</dbReference>
<reference evidence="2" key="1">
    <citation type="submission" date="2019-08" db="EMBL/GenBank/DDBJ databases">
        <authorList>
            <person name="Kucharzyk K."/>
            <person name="Murdoch R.W."/>
            <person name="Higgins S."/>
            <person name="Loffler F."/>
        </authorList>
    </citation>
    <scope>NUCLEOTIDE SEQUENCE</scope>
</reference>
<dbReference type="InterPro" id="IPR045864">
    <property type="entry name" value="aa-tRNA-synth_II/BPL/LPL"/>
</dbReference>
<dbReference type="InterPro" id="IPR008988">
    <property type="entry name" value="Transcriptional_repressor_C"/>
</dbReference>
<evidence type="ECO:0000313" key="2">
    <source>
        <dbReference type="EMBL" id="MPN63757.1"/>
    </source>
</evidence>
<dbReference type="GO" id="GO:0004077">
    <property type="term" value="F:biotin--[biotin carboxyl-carrier protein] ligase activity"/>
    <property type="evidence" value="ECO:0007669"/>
    <property type="project" value="UniProtKB-EC"/>
</dbReference>
<dbReference type="AlphaFoldDB" id="A0A645JK68"/>
<dbReference type="Gene3D" id="3.30.930.10">
    <property type="entry name" value="Bira Bifunctional Protein, Domain 2"/>
    <property type="match status" value="1"/>
</dbReference>
<dbReference type="InterPro" id="IPR003142">
    <property type="entry name" value="BPL_C"/>
</dbReference>